<dbReference type="InterPro" id="IPR018201">
    <property type="entry name" value="Ketoacyl_synth_AS"/>
</dbReference>
<dbReference type="SUPFAM" id="SSF53901">
    <property type="entry name" value="Thiolase-like"/>
    <property type="match status" value="1"/>
</dbReference>
<evidence type="ECO:0000256" key="2">
    <source>
        <dbReference type="ARBA" id="ARBA00022553"/>
    </source>
</evidence>
<comment type="caution">
    <text evidence="7">The sequence shown here is derived from an EMBL/GenBank/DDBJ whole genome shotgun (WGS) entry which is preliminary data.</text>
</comment>
<dbReference type="Pfam" id="PF02801">
    <property type="entry name" value="Ketoacyl-synt_C"/>
    <property type="match status" value="1"/>
</dbReference>
<protein>
    <submittedName>
        <fullName evidence="7">Polyketide synthase</fullName>
    </submittedName>
</protein>
<dbReference type="InterPro" id="IPR020841">
    <property type="entry name" value="PKS_Beta-ketoAc_synthase_dom"/>
</dbReference>
<evidence type="ECO:0000256" key="1">
    <source>
        <dbReference type="ARBA" id="ARBA00022450"/>
    </source>
</evidence>
<name>A0ABR1UN99_9PEZI</name>
<dbReference type="PANTHER" id="PTHR43775:SF29">
    <property type="entry name" value="ASPERFURANONE POLYKETIDE SYNTHASE AFOG-RELATED"/>
    <property type="match status" value="1"/>
</dbReference>
<evidence type="ECO:0000259" key="6">
    <source>
        <dbReference type="PROSITE" id="PS52004"/>
    </source>
</evidence>
<reference evidence="7 8" key="1">
    <citation type="submission" date="2023-01" db="EMBL/GenBank/DDBJ databases">
        <title>Analysis of 21 Apiospora genomes using comparative genomics revels a genus with tremendous synthesis potential of carbohydrate active enzymes and secondary metabolites.</title>
        <authorList>
            <person name="Sorensen T."/>
        </authorList>
    </citation>
    <scope>NUCLEOTIDE SEQUENCE [LARGE SCALE GENOMIC DNA]</scope>
    <source>
        <strain evidence="7 8">CBS 83171</strain>
    </source>
</reference>
<organism evidence="7 8">
    <name type="scientific">Apiospora saccharicola</name>
    <dbReference type="NCBI Taxonomy" id="335842"/>
    <lineage>
        <taxon>Eukaryota</taxon>
        <taxon>Fungi</taxon>
        <taxon>Dikarya</taxon>
        <taxon>Ascomycota</taxon>
        <taxon>Pezizomycotina</taxon>
        <taxon>Sordariomycetes</taxon>
        <taxon>Xylariomycetidae</taxon>
        <taxon>Amphisphaeriales</taxon>
        <taxon>Apiosporaceae</taxon>
        <taxon>Apiospora</taxon>
    </lineage>
</organism>
<accession>A0ABR1UN99</accession>
<dbReference type="SMART" id="SM00825">
    <property type="entry name" value="PKS_KS"/>
    <property type="match status" value="1"/>
</dbReference>
<keyword evidence="3 5" id="KW-0808">Transferase</keyword>
<evidence type="ECO:0000256" key="3">
    <source>
        <dbReference type="ARBA" id="ARBA00022679"/>
    </source>
</evidence>
<dbReference type="PANTHER" id="PTHR43775">
    <property type="entry name" value="FATTY ACID SYNTHASE"/>
    <property type="match status" value="1"/>
</dbReference>
<dbReference type="InterPro" id="IPR050091">
    <property type="entry name" value="PKS_NRPS_Biosynth_Enz"/>
</dbReference>
<evidence type="ECO:0000256" key="5">
    <source>
        <dbReference type="RuleBase" id="RU003694"/>
    </source>
</evidence>
<evidence type="ECO:0000313" key="7">
    <source>
        <dbReference type="EMBL" id="KAK8060374.1"/>
    </source>
</evidence>
<dbReference type="EMBL" id="JAQQWM010000006">
    <property type="protein sequence ID" value="KAK8060374.1"/>
    <property type="molecule type" value="Genomic_DNA"/>
</dbReference>
<keyword evidence="4" id="KW-0560">Oxidoreductase</keyword>
<evidence type="ECO:0000256" key="4">
    <source>
        <dbReference type="ARBA" id="ARBA00023002"/>
    </source>
</evidence>
<gene>
    <name evidence="7" type="ORF">PG996_010304</name>
</gene>
<evidence type="ECO:0000313" key="8">
    <source>
        <dbReference type="Proteomes" id="UP001446871"/>
    </source>
</evidence>
<dbReference type="Gene3D" id="3.40.47.10">
    <property type="match status" value="1"/>
</dbReference>
<feature type="domain" description="Ketosynthase family 3 (KS3)" evidence="6">
    <location>
        <begin position="8"/>
        <end position="444"/>
    </location>
</feature>
<keyword evidence="2" id="KW-0597">Phosphoprotein</keyword>
<dbReference type="InterPro" id="IPR014030">
    <property type="entry name" value="Ketoacyl_synth_N"/>
</dbReference>
<dbReference type="CDD" id="cd00833">
    <property type="entry name" value="PKS"/>
    <property type="match status" value="1"/>
</dbReference>
<dbReference type="Proteomes" id="UP001446871">
    <property type="component" value="Unassembled WGS sequence"/>
</dbReference>
<comment type="similarity">
    <text evidence="5">Belongs to the thiolase-like superfamily. Beta-ketoacyl-ACP synthases family.</text>
</comment>
<dbReference type="PROSITE" id="PS52004">
    <property type="entry name" value="KS3_2"/>
    <property type="match status" value="1"/>
</dbReference>
<dbReference type="InterPro" id="IPR014031">
    <property type="entry name" value="Ketoacyl_synth_C"/>
</dbReference>
<keyword evidence="1" id="KW-0596">Phosphopantetheine</keyword>
<dbReference type="Pfam" id="PF00109">
    <property type="entry name" value="ketoacyl-synt"/>
    <property type="match status" value="1"/>
</dbReference>
<dbReference type="PROSITE" id="PS00606">
    <property type="entry name" value="KS3_1"/>
    <property type="match status" value="1"/>
</dbReference>
<proteinExistence type="inferred from homology"/>
<dbReference type="InterPro" id="IPR016039">
    <property type="entry name" value="Thiolase-like"/>
</dbReference>
<keyword evidence="8" id="KW-1185">Reference proteome</keyword>
<sequence>MITPANTSTPIAVIGLSCRFAGDATDANKLWELMQKKRSSWSTIPESRFNANGVYHPNGQRLGSVCLLFQPTYRLLEYAADLRQFTRPTWKEDIFATRCRRFRRRVLQHVGRRCEIYESMESAGIPMERAAASNTSVYAGIMFRDYHDSTSRDPETMPRYFMTGNAATMASNRVSHSFDLRGPSMTVDTGCSTTLTTLHLAAQGTRAGECDMSIVTGASLMLNPDVFLTMSNLGFLSPDGSSYAFDHRANGYGRGEGVASLILKPLEDALRDRDPIRAVIRETALNQDGRTATITAPSDEAQARLIRACYQKAGLDPGVTTYVEAHGTGTPVGDPLEISAVASAFGSAKRGRQPLLVGSVKSNIGHTEAASGLASVIKVVLSLEKGLISPNGNMQQPNPNLRLGERNIEIPRELQPWPLLNGVRRASVNNFGFGGRMPTRSWNFTTR</sequence>